<dbReference type="PROSITE" id="PS50011">
    <property type="entry name" value="PROTEIN_KINASE_DOM"/>
    <property type="match status" value="1"/>
</dbReference>
<gene>
    <name evidence="4" type="ORF">AB5J52_42160</name>
</gene>
<dbReference type="Pfam" id="PF00069">
    <property type="entry name" value="Pkinase"/>
    <property type="match status" value="1"/>
</dbReference>
<evidence type="ECO:0000313" key="4">
    <source>
        <dbReference type="EMBL" id="XDQ48338.1"/>
    </source>
</evidence>
<reference evidence="4" key="1">
    <citation type="submission" date="2024-07" db="EMBL/GenBank/DDBJ databases">
        <authorList>
            <person name="Yu S.T."/>
        </authorList>
    </citation>
    <scope>NUCLEOTIDE SEQUENCE</scope>
    <source>
        <strain evidence="4">R39</strain>
    </source>
</reference>
<evidence type="ECO:0000256" key="2">
    <source>
        <dbReference type="ARBA" id="ARBA00022840"/>
    </source>
</evidence>
<keyword evidence="4" id="KW-0808">Transferase</keyword>
<dbReference type="GO" id="GO:0035556">
    <property type="term" value="P:intracellular signal transduction"/>
    <property type="evidence" value="ECO:0007669"/>
    <property type="project" value="TreeGrafter"/>
</dbReference>
<name>A0AB39R3Y3_9ACTN</name>
<dbReference type="PANTHER" id="PTHR24346:SF30">
    <property type="entry name" value="MATERNAL EMBRYONIC LEUCINE ZIPPER KINASE"/>
    <property type="match status" value="1"/>
</dbReference>
<dbReference type="SUPFAM" id="SSF56112">
    <property type="entry name" value="Protein kinase-like (PK-like)"/>
    <property type="match status" value="1"/>
</dbReference>
<dbReference type="PANTHER" id="PTHR24346">
    <property type="entry name" value="MAP/MICROTUBULE AFFINITY-REGULATING KINASE"/>
    <property type="match status" value="1"/>
</dbReference>
<protein>
    <submittedName>
        <fullName evidence="4">Protein kinase</fullName>
    </submittedName>
</protein>
<feature type="domain" description="Protein kinase" evidence="3">
    <location>
        <begin position="12"/>
        <end position="307"/>
    </location>
</feature>
<evidence type="ECO:0000259" key="3">
    <source>
        <dbReference type="PROSITE" id="PS50011"/>
    </source>
</evidence>
<evidence type="ECO:0000256" key="1">
    <source>
        <dbReference type="ARBA" id="ARBA00022741"/>
    </source>
</evidence>
<keyword evidence="2" id="KW-0067">ATP-binding</keyword>
<dbReference type="EMBL" id="CP163441">
    <property type="protein sequence ID" value="XDQ48338.1"/>
    <property type="molecule type" value="Genomic_DNA"/>
</dbReference>
<sequence length="342" mass="37238">MTGAVLLDGDEVALLGPSHSGGQAEIFHVPDRPDLIVKIYRERIEGKDARRLARIVTMTPPSCQGGIANLSPELAWPSALVHAPNGAIIGYAMRYFGHPDHFPLAALIYRRTRLRYFKHSVASESLVRAGRNLSSVVATMHRGGIVVGDLSDRNIVVDLKGFVTLLDCDSVSFTDPTTGEFFPSTVYTPEYGAPERFLGQQATKATDVFALAVLLYLLLTAGSHPFAGVPVEERSAEASIDRNIIDGQSYVVHGDRMIVPKWIPDPETVLAPRLLDMFKAAFGPGLSDLAARPRADEWLTGLDHALDDLRPCPVQPHHAYDVHLPACPWCAQTEATGDDPFA</sequence>
<dbReference type="GO" id="GO:0004674">
    <property type="term" value="F:protein serine/threonine kinase activity"/>
    <property type="evidence" value="ECO:0007669"/>
    <property type="project" value="TreeGrafter"/>
</dbReference>
<dbReference type="InterPro" id="IPR000719">
    <property type="entry name" value="Prot_kinase_dom"/>
</dbReference>
<dbReference type="GO" id="GO:0005524">
    <property type="term" value="F:ATP binding"/>
    <property type="evidence" value="ECO:0007669"/>
    <property type="project" value="UniProtKB-KW"/>
</dbReference>
<dbReference type="Gene3D" id="1.10.510.10">
    <property type="entry name" value="Transferase(Phosphotransferase) domain 1"/>
    <property type="match status" value="1"/>
</dbReference>
<organism evidence="4">
    <name type="scientific">Streptomyces sp. R39</name>
    <dbReference type="NCBI Taxonomy" id="3238631"/>
    <lineage>
        <taxon>Bacteria</taxon>
        <taxon>Bacillati</taxon>
        <taxon>Actinomycetota</taxon>
        <taxon>Actinomycetes</taxon>
        <taxon>Kitasatosporales</taxon>
        <taxon>Streptomycetaceae</taxon>
        <taxon>Streptomyces</taxon>
    </lineage>
</organism>
<keyword evidence="4" id="KW-0418">Kinase</keyword>
<dbReference type="GO" id="GO:0005737">
    <property type="term" value="C:cytoplasm"/>
    <property type="evidence" value="ECO:0007669"/>
    <property type="project" value="TreeGrafter"/>
</dbReference>
<dbReference type="RefSeq" id="WP_369227139.1">
    <property type="nucleotide sequence ID" value="NZ_CP163441.1"/>
</dbReference>
<dbReference type="InterPro" id="IPR011009">
    <property type="entry name" value="Kinase-like_dom_sf"/>
</dbReference>
<keyword evidence="1" id="KW-0547">Nucleotide-binding</keyword>
<proteinExistence type="predicted"/>
<dbReference type="AlphaFoldDB" id="A0AB39R3Y3"/>
<accession>A0AB39R3Y3</accession>
<dbReference type="SMART" id="SM00220">
    <property type="entry name" value="S_TKc"/>
    <property type="match status" value="1"/>
</dbReference>